<evidence type="ECO:0000256" key="5">
    <source>
        <dbReference type="ARBA" id="ARBA00022618"/>
    </source>
</evidence>
<keyword evidence="7 12" id="KW-0143">Chaperone</keyword>
<dbReference type="PIRSF" id="PIRSF003095">
    <property type="entry name" value="Trigger_factor"/>
    <property type="match status" value="1"/>
</dbReference>
<dbReference type="Gene3D" id="3.30.70.1050">
    <property type="entry name" value="Trigger factor ribosome-binding domain"/>
    <property type="match status" value="1"/>
</dbReference>
<dbReference type="GO" id="GO:0005737">
    <property type="term" value="C:cytoplasm"/>
    <property type="evidence" value="ECO:0007669"/>
    <property type="project" value="UniProtKB-SubCell"/>
</dbReference>
<evidence type="ECO:0000256" key="8">
    <source>
        <dbReference type="ARBA" id="ARBA00023235"/>
    </source>
</evidence>
<dbReference type="RefSeq" id="WP_184152445.1">
    <property type="nucleotide sequence ID" value="NZ_JACHFM010000003.1"/>
</dbReference>
<reference evidence="16 17" key="1">
    <citation type="submission" date="2020-08" db="EMBL/GenBank/DDBJ databases">
        <title>Genomic Encyclopedia of Type Strains, Phase IV (KMG-IV): sequencing the most valuable type-strain genomes for metagenomic binning, comparative biology and taxonomic classification.</title>
        <authorList>
            <person name="Goeker M."/>
        </authorList>
    </citation>
    <scope>NUCLEOTIDE SEQUENCE [LARGE SCALE GENOMIC DNA]</scope>
    <source>
        <strain evidence="16 17">DSM 101730</strain>
    </source>
</reference>
<comment type="domain">
    <text evidence="12">Consists of 3 domains; the N-terminus binds the ribosome, the middle domain has PPIase activity, while the C-terminus has intrinsic chaperone activity on its own.</text>
</comment>
<dbReference type="InterPro" id="IPR027304">
    <property type="entry name" value="Trigger_fact/SurA_dom_sf"/>
</dbReference>
<sequence length="453" mass="50060">MQVTETLNEGLKRGYAITVPAGELETKVTEKLEEARKDFQMKGFRKGKAPAALMKKMFGKSVLGEAMQETIDQAMREHFESSGDRPALQPEVKMTNEDWQEGQDIEVSMTYEKLPQVPELALGDIALERLVVEVDDSALEEALANLAKSAQSFDDREDGAAAESGDQVVIDFKGSVDGELFEGGSAEDFPLVLGSASFIPGFEDQLVGAKVGEEREVKVAFPADYAAPNLAGKDASFAVTVKAVKSPKPAEIDEALATRFGLESLDELKTQIRARLGDEYTQAARQVTKRRLMDALDGLVSFDLPPSLVDIEASQIAHQLWHEEHHDHEGHDHGNIEPTDEHRKLAERRVRLGLLLAEIGNKAEVEVSEQELQRAVFEQARQYRGQERQFFEFVQKNPQALQQIRAPLFEEKVVDHIIGLANVTDKAVTKDDLEKEIEALDESAGTEASPAQA</sequence>
<dbReference type="NCBIfam" id="TIGR00115">
    <property type="entry name" value="tig"/>
    <property type="match status" value="1"/>
</dbReference>
<gene>
    <name evidence="12" type="primary">tig</name>
    <name evidence="16" type="ORF">HNP73_003475</name>
</gene>
<dbReference type="GO" id="GO:0044183">
    <property type="term" value="F:protein folding chaperone"/>
    <property type="evidence" value="ECO:0007669"/>
    <property type="project" value="TreeGrafter"/>
</dbReference>
<dbReference type="InterPro" id="IPR005215">
    <property type="entry name" value="Trig_fac"/>
</dbReference>
<dbReference type="Pfam" id="PF05697">
    <property type="entry name" value="Trigger_N"/>
    <property type="match status" value="1"/>
</dbReference>
<dbReference type="InterPro" id="IPR036611">
    <property type="entry name" value="Trigger_fac_ribosome-bd_sf"/>
</dbReference>
<name>A0A840SSG3_9RHOB</name>
<dbReference type="GO" id="GO:0051301">
    <property type="term" value="P:cell division"/>
    <property type="evidence" value="ECO:0007669"/>
    <property type="project" value="UniProtKB-KW"/>
</dbReference>
<comment type="caution">
    <text evidence="16">The sequence shown here is derived from an EMBL/GenBank/DDBJ whole genome shotgun (WGS) entry which is preliminary data.</text>
</comment>
<dbReference type="InterPro" id="IPR037041">
    <property type="entry name" value="Trigger_fac_C_sf"/>
</dbReference>
<dbReference type="EMBL" id="JACHFM010000003">
    <property type="protein sequence ID" value="MBB5223528.1"/>
    <property type="molecule type" value="Genomic_DNA"/>
</dbReference>
<evidence type="ECO:0000313" key="16">
    <source>
        <dbReference type="EMBL" id="MBB5223528.1"/>
    </source>
</evidence>
<evidence type="ECO:0000259" key="15">
    <source>
        <dbReference type="PROSITE" id="PS50059"/>
    </source>
</evidence>
<evidence type="ECO:0000256" key="9">
    <source>
        <dbReference type="ARBA" id="ARBA00023306"/>
    </source>
</evidence>
<proteinExistence type="inferred from homology"/>
<dbReference type="FunFam" id="3.10.50.40:FF:000001">
    <property type="entry name" value="Trigger factor"/>
    <property type="match status" value="1"/>
</dbReference>
<dbReference type="GO" id="GO:0003755">
    <property type="term" value="F:peptidyl-prolyl cis-trans isomerase activity"/>
    <property type="evidence" value="ECO:0007669"/>
    <property type="project" value="UniProtKB-UniRule"/>
</dbReference>
<organism evidence="16 17">
    <name type="scientific">Amaricoccus macauensis</name>
    <dbReference type="NCBI Taxonomy" id="57001"/>
    <lineage>
        <taxon>Bacteria</taxon>
        <taxon>Pseudomonadati</taxon>
        <taxon>Pseudomonadota</taxon>
        <taxon>Alphaproteobacteria</taxon>
        <taxon>Rhodobacterales</taxon>
        <taxon>Paracoccaceae</taxon>
        <taxon>Amaricoccus</taxon>
    </lineage>
</organism>
<keyword evidence="12" id="KW-0963">Cytoplasm</keyword>
<dbReference type="InterPro" id="IPR046357">
    <property type="entry name" value="PPIase_dom_sf"/>
</dbReference>
<evidence type="ECO:0000256" key="3">
    <source>
        <dbReference type="ARBA" id="ARBA00013194"/>
    </source>
</evidence>
<dbReference type="Pfam" id="PF05698">
    <property type="entry name" value="Trigger_C"/>
    <property type="match status" value="1"/>
</dbReference>
<dbReference type="Gene3D" id="3.10.50.40">
    <property type="match status" value="1"/>
</dbReference>
<evidence type="ECO:0000256" key="1">
    <source>
        <dbReference type="ARBA" id="ARBA00000971"/>
    </source>
</evidence>
<dbReference type="SUPFAM" id="SSF102735">
    <property type="entry name" value="Trigger factor ribosome-binding domain"/>
    <property type="match status" value="1"/>
</dbReference>
<evidence type="ECO:0000256" key="13">
    <source>
        <dbReference type="PROSITE-ProRule" id="PRU00277"/>
    </source>
</evidence>
<comment type="subcellular location">
    <subcellularLocation>
        <location evidence="12">Cytoplasm</location>
    </subcellularLocation>
    <text evidence="12">About half TF is bound to the ribosome near the polypeptide exit tunnel while the other half is free in the cytoplasm.</text>
</comment>
<keyword evidence="8 12" id="KW-0413">Isomerase</keyword>
<dbReference type="GO" id="GO:0015031">
    <property type="term" value="P:protein transport"/>
    <property type="evidence" value="ECO:0007669"/>
    <property type="project" value="UniProtKB-UniRule"/>
</dbReference>
<dbReference type="PANTHER" id="PTHR30560">
    <property type="entry name" value="TRIGGER FACTOR CHAPERONE AND PEPTIDYL-PROLYL CIS/TRANS ISOMERASE"/>
    <property type="match status" value="1"/>
</dbReference>
<dbReference type="AlphaFoldDB" id="A0A840SSG3"/>
<dbReference type="Gene3D" id="1.10.3120.10">
    <property type="entry name" value="Trigger factor, C-terminal domain"/>
    <property type="match status" value="1"/>
</dbReference>
<comment type="function">
    <text evidence="10 12">Involved in protein export. Acts as a chaperone by maintaining the newly synthesized protein in an open conformation. Functions as a peptidyl-prolyl cis-trans isomerase.</text>
</comment>
<dbReference type="HAMAP" id="MF_00303">
    <property type="entry name" value="Trigger_factor_Tig"/>
    <property type="match status" value="1"/>
</dbReference>
<accession>A0A840SSG3</accession>
<keyword evidence="9 12" id="KW-0131">Cell cycle</keyword>
<dbReference type="InterPro" id="IPR008880">
    <property type="entry name" value="Trigger_fac_C"/>
</dbReference>
<dbReference type="GO" id="GO:0051083">
    <property type="term" value="P:'de novo' cotranslational protein folding"/>
    <property type="evidence" value="ECO:0007669"/>
    <property type="project" value="TreeGrafter"/>
</dbReference>
<evidence type="ECO:0000256" key="10">
    <source>
        <dbReference type="ARBA" id="ARBA00024849"/>
    </source>
</evidence>
<keyword evidence="17" id="KW-1185">Reference proteome</keyword>
<dbReference type="PANTHER" id="PTHR30560:SF3">
    <property type="entry name" value="TRIGGER FACTOR-LIKE PROTEIN TIG, CHLOROPLASTIC"/>
    <property type="match status" value="1"/>
</dbReference>
<dbReference type="Proteomes" id="UP000549457">
    <property type="component" value="Unassembled WGS sequence"/>
</dbReference>
<comment type="catalytic activity">
    <reaction evidence="1 12 13">
        <text>[protein]-peptidylproline (omega=180) = [protein]-peptidylproline (omega=0)</text>
        <dbReference type="Rhea" id="RHEA:16237"/>
        <dbReference type="Rhea" id="RHEA-COMP:10747"/>
        <dbReference type="Rhea" id="RHEA-COMP:10748"/>
        <dbReference type="ChEBI" id="CHEBI:83833"/>
        <dbReference type="ChEBI" id="CHEBI:83834"/>
        <dbReference type="EC" id="5.2.1.8"/>
    </reaction>
</comment>
<evidence type="ECO:0000256" key="7">
    <source>
        <dbReference type="ARBA" id="ARBA00023186"/>
    </source>
</evidence>
<evidence type="ECO:0000256" key="12">
    <source>
        <dbReference type="HAMAP-Rule" id="MF_00303"/>
    </source>
</evidence>
<keyword evidence="6 12" id="KW-0697">Rotamase</keyword>
<comment type="similarity">
    <text evidence="2 12 14">Belongs to the FKBP-type PPIase family. Tig subfamily.</text>
</comment>
<evidence type="ECO:0000256" key="11">
    <source>
        <dbReference type="ARBA" id="ARBA00029986"/>
    </source>
</evidence>
<evidence type="ECO:0000256" key="6">
    <source>
        <dbReference type="ARBA" id="ARBA00023110"/>
    </source>
</evidence>
<dbReference type="InterPro" id="IPR008881">
    <property type="entry name" value="Trigger_fac_ribosome-bd_bac"/>
</dbReference>
<feature type="domain" description="PPIase FKBP-type" evidence="15">
    <location>
        <begin position="165"/>
        <end position="247"/>
    </location>
</feature>
<dbReference type="PROSITE" id="PS50059">
    <property type="entry name" value="FKBP_PPIASE"/>
    <property type="match status" value="1"/>
</dbReference>
<dbReference type="GO" id="GO:0043335">
    <property type="term" value="P:protein unfolding"/>
    <property type="evidence" value="ECO:0007669"/>
    <property type="project" value="TreeGrafter"/>
</dbReference>
<dbReference type="InterPro" id="IPR001179">
    <property type="entry name" value="PPIase_FKBP_dom"/>
</dbReference>
<evidence type="ECO:0000256" key="14">
    <source>
        <dbReference type="RuleBase" id="RU003914"/>
    </source>
</evidence>
<evidence type="ECO:0000256" key="2">
    <source>
        <dbReference type="ARBA" id="ARBA00005464"/>
    </source>
</evidence>
<evidence type="ECO:0000256" key="4">
    <source>
        <dbReference type="ARBA" id="ARBA00016902"/>
    </source>
</evidence>
<dbReference type="Pfam" id="PF00254">
    <property type="entry name" value="FKBP_C"/>
    <property type="match status" value="1"/>
</dbReference>
<dbReference type="SUPFAM" id="SSF109998">
    <property type="entry name" value="Triger factor/SurA peptide-binding domain-like"/>
    <property type="match status" value="1"/>
</dbReference>
<dbReference type="SUPFAM" id="SSF54534">
    <property type="entry name" value="FKBP-like"/>
    <property type="match status" value="1"/>
</dbReference>
<dbReference type="GO" id="GO:0043022">
    <property type="term" value="F:ribosome binding"/>
    <property type="evidence" value="ECO:0007669"/>
    <property type="project" value="TreeGrafter"/>
</dbReference>
<dbReference type="EC" id="5.2.1.8" evidence="3 12"/>
<keyword evidence="5 12" id="KW-0132">Cell division</keyword>
<protein>
    <recommendedName>
        <fullName evidence="4 12">Trigger factor</fullName>
        <shortName evidence="12">TF</shortName>
        <ecNumber evidence="3 12">5.2.1.8</ecNumber>
    </recommendedName>
    <alternativeName>
        <fullName evidence="11 12">PPIase</fullName>
    </alternativeName>
</protein>
<evidence type="ECO:0000313" key="17">
    <source>
        <dbReference type="Proteomes" id="UP000549457"/>
    </source>
</evidence>